<feature type="domain" description="Creatinase N-terminal" evidence="4">
    <location>
        <begin position="4"/>
        <end position="114"/>
    </location>
</feature>
<dbReference type="InterPro" id="IPR036005">
    <property type="entry name" value="Creatinase/aminopeptidase-like"/>
</dbReference>
<dbReference type="RefSeq" id="WP_204445606.1">
    <property type="nucleotide sequence ID" value="NZ_JACJKY010000006.1"/>
</dbReference>
<proteinExistence type="predicted"/>
<dbReference type="Pfam" id="PF01321">
    <property type="entry name" value="Creatinase_N"/>
    <property type="match status" value="1"/>
</dbReference>
<evidence type="ECO:0000313" key="5">
    <source>
        <dbReference type="EMBL" id="MBM6920586.1"/>
    </source>
</evidence>
<evidence type="ECO:0000259" key="4">
    <source>
        <dbReference type="Pfam" id="PF01321"/>
    </source>
</evidence>
<dbReference type="InterPro" id="IPR001714">
    <property type="entry name" value="Pept_M24_MAP"/>
</dbReference>
<accession>A0A938X7F7</accession>
<feature type="domain" description="Peptidase M24" evidence="3">
    <location>
        <begin position="137"/>
        <end position="340"/>
    </location>
</feature>
<dbReference type="GO" id="GO:0004177">
    <property type="term" value="F:aminopeptidase activity"/>
    <property type="evidence" value="ECO:0007669"/>
    <property type="project" value="UniProtKB-KW"/>
</dbReference>
<dbReference type="PRINTS" id="PR00599">
    <property type="entry name" value="MAPEPTIDASE"/>
</dbReference>
<dbReference type="Proteomes" id="UP000774750">
    <property type="component" value="Unassembled WGS sequence"/>
</dbReference>
<keyword evidence="5" id="KW-0031">Aminopeptidase</keyword>
<reference evidence="5" key="2">
    <citation type="journal article" date="2021" name="Sci. Rep.">
        <title>The distribution of antibiotic resistance genes in chicken gut microbiota commensals.</title>
        <authorList>
            <person name="Juricova H."/>
            <person name="Matiasovicova J."/>
            <person name="Kubasova T."/>
            <person name="Cejkova D."/>
            <person name="Rychlik I."/>
        </authorList>
    </citation>
    <scope>NUCLEOTIDE SEQUENCE</scope>
    <source>
        <strain evidence="5">An559</strain>
    </source>
</reference>
<reference evidence="5" key="1">
    <citation type="submission" date="2020-08" db="EMBL/GenBank/DDBJ databases">
        <authorList>
            <person name="Cejkova D."/>
            <person name="Kubasova T."/>
            <person name="Jahodarova E."/>
            <person name="Rychlik I."/>
        </authorList>
    </citation>
    <scope>NUCLEOTIDE SEQUENCE</scope>
    <source>
        <strain evidence="5">An559</strain>
    </source>
</reference>
<keyword evidence="2" id="KW-0378">Hydrolase</keyword>
<evidence type="ECO:0000256" key="1">
    <source>
        <dbReference type="ARBA" id="ARBA00022723"/>
    </source>
</evidence>
<evidence type="ECO:0000259" key="3">
    <source>
        <dbReference type="Pfam" id="PF00557"/>
    </source>
</evidence>
<dbReference type="Gene3D" id="3.40.350.10">
    <property type="entry name" value="Creatinase/prolidase N-terminal domain"/>
    <property type="match status" value="1"/>
</dbReference>
<dbReference type="PANTHER" id="PTHR46112">
    <property type="entry name" value="AMINOPEPTIDASE"/>
    <property type="match status" value="1"/>
</dbReference>
<dbReference type="EMBL" id="JACJKY010000006">
    <property type="protein sequence ID" value="MBM6920586.1"/>
    <property type="molecule type" value="Genomic_DNA"/>
</dbReference>
<evidence type="ECO:0000313" key="6">
    <source>
        <dbReference type="Proteomes" id="UP000774750"/>
    </source>
</evidence>
<dbReference type="InterPro" id="IPR000994">
    <property type="entry name" value="Pept_M24"/>
</dbReference>
<dbReference type="InterPro" id="IPR050659">
    <property type="entry name" value="Peptidase_M24B"/>
</dbReference>
<comment type="caution">
    <text evidence="5">The sequence shown here is derived from an EMBL/GenBank/DDBJ whole genome shotgun (WGS) entry which is preliminary data.</text>
</comment>
<dbReference type="InterPro" id="IPR001131">
    <property type="entry name" value="Peptidase_M24B_aminopep-P_CS"/>
</dbReference>
<keyword evidence="6" id="KW-1185">Reference proteome</keyword>
<dbReference type="AlphaFoldDB" id="A0A938X7F7"/>
<dbReference type="GO" id="GO:0008235">
    <property type="term" value="F:metalloexopeptidase activity"/>
    <property type="evidence" value="ECO:0007669"/>
    <property type="project" value="UniProtKB-ARBA"/>
</dbReference>
<sequence length="356" mass="39335">MTEALKKLMSRLPDDVDGAMITSDLNRRYLTGMKSSAGTLLFTREHAQFIIDSRYIEKAQKVITDFPVLLQGNLCEQAAAFFAEEKASRIAVETETMTLSDYHRYAEKMPSLTLLADDRLSNEVNLLRSFKSPQEVEAIKRAQAITDDTFSHILSYIKPGVSERDIALEMEYHMRKQGASGLAFETIAVSGVNSSMPHGVPTDKKVEAGDFITMDFGASYDGYCSDMTRTVAVGFVTDKQRHVYDTVLTAHLMAAEAAAPGKTYAEIDKIARDYIDQNGYAGKFGHGLGHSLGLFIHEEPRFSPACTEIIKPGVIMTVEPGIYLPGEFGVRIEDMILITETGAEGLTHSKKELIIL</sequence>
<dbReference type="GO" id="GO:0046872">
    <property type="term" value="F:metal ion binding"/>
    <property type="evidence" value="ECO:0007669"/>
    <property type="project" value="UniProtKB-KW"/>
</dbReference>
<organism evidence="5 6">
    <name type="scientific">Merdimmobilis hominis</name>
    <dbReference type="NCBI Taxonomy" id="2897707"/>
    <lineage>
        <taxon>Bacteria</taxon>
        <taxon>Bacillati</taxon>
        <taxon>Bacillota</taxon>
        <taxon>Clostridia</taxon>
        <taxon>Eubacteriales</taxon>
        <taxon>Oscillospiraceae</taxon>
        <taxon>Merdimmobilis</taxon>
    </lineage>
</organism>
<evidence type="ECO:0000256" key="2">
    <source>
        <dbReference type="ARBA" id="ARBA00022801"/>
    </source>
</evidence>
<name>A0A938X7F7_9FIRM</name>
<keyword evidence="1" id="KW-0479">Metal-binding</keyword>
<dbReference type="InterPro" id="IPR029149">
    <property type="entry name" value="Creatin/AminoP/Spt16_N"/>
</dbReference>
<gene>
    <name evidence="5" type="ORF">H6A12_05370</name>
</gene>
<dbReference type="SUPFAM" id="SSF53092">
    <property type="entry name" value="Creatinase/prolidase N-terminal domain"/>
    <property type="match status" value="1"/>
</dbReference>
<dbReference type="Gene3D" id="3.90.230.10">
    <property type="entry name" value="Creatinase/methionine aminopeptidase superfamily"/>
    <property type="match status" value="1"/>
</dbReference>
<dbReference type="SUPFAM" id="SSF55920">
    <property type="entry name" value="Creatinase/aminopeptidase"/>
    <property type="match status" value="1"/>
</dbReference>
<dbReference type="CDD" id="cd01092">
    <property type="entry name" value="APP-like"/>
    <property type="match status" value="1"/>
</dbReference>
<dbReference type="InterPro" id="IPR000587">
    <property type="entry name" value="Creatinase_N"/>
</dbReference>
<dbReference type="PANTHER" id="PTHR46112:SF3">
    <property type="entry name" value="AMINOPEPTIDASE YPDF"/>
    <property type="match status" value="1"/>
</dbReference>
<keyword evidence="5" id="KW-0645">Protease</keyword>
<protein>
    <submittedName>
        <fullName evidence="5">Aminopeptidase P family protein</fullName>
    </submittedName>
</protein>
<dbReference type="Pfam" id="PF00557">
    <property type="entry name" value="Peptidase_M24"/>
    <property type="match status" value="1"/>
</dbReference>
<dbReference type="PROSITE" id="PS00491">
    <property type="entry name" value="PROLINE_PEPTIDASE"/>
    <property type="match status" value="1"/>
</dbReference>